<dbReference type="SUPFAM" id="SSF53756">
    <property type="entry name" value="UDP-Glycosyltransferase/glycogen phosphorylase"/>
    <property type="match status" value="1"/>
</dbReference>
<proteinExistence type="predicted"/>
<evidence type="ECO:0000313" key="3">
    <source>
        <dbReference type="Proteomes" id="UP000690515"/>
    </source>
</evidence>
<feature type="domain" description="Glycosyl transferase family 1" evidence="1">
    <location>
        <begin position="183"/>
        <end position="350"/>
    </location>
</feature>
<name>A0ABS5Z9G3_9GAMM</name>
<dbReference type="Gene3D" id="3.40.50.2000">
    <property type="entry name" value="Glycogen Phosphorylase B"/>
    <property type="match status" value="2"/>
</dbReference>
<protein>
    <submittedName>
        <fullName evidence="2">Glycosyltransferase family 4 protein</fullName>
    </submittedName>
</protein>
<dbReference type="InterPro" id="IPR001296">
    <property type="entry name" value="Glyco_trans_1"/>
</dbReference>
<dbReference type="Pfam" id="PF00534">
    <property type="entry name" value="Glycos_transf_1"/>
    <property type="match status" value="1"/>
</dbReference>
<keyword evidence="3" id="KW-1185">Reference proteome</keyword>
<dbReference type="PANTHER" id="PTHR12526">
    <property type="entry name" value="GLYCOSYLTRANSFERASE"/>
    <property type="match status" value="1"/>
</dbReference>
<evidence type="ECO:0000259" key="1">
    <source>
        <dbReference type="Pfam" id="PF00534"/>
    </source>
</evidence>
<reference evidence="2 3" key="1">
    <citation type="submission" date="2021-04" db="EMBL/GenBank/DDBJ databases">
        <authorList>
            <person name="Pira H."/>
            <person name="Risdian C."/>
            <person name="Wink J."/>
        </authorList>
    </citation>
    <scope>NUCLEOTIDE SEQUENCE [LARGE SCALE GENOMIC DNA]</scope>
    <source>
        <strain evidence="2 3">WH53</strain>
    </source>
</reference>
<gene>
    <name evidence="2" type="ORF">KCG35_06425</name>
</gene>
<dbReference type="Proteomes" id="UP000690515">
    <property type="component" value="Unassembled WGS sequence"/>
</dbReference>
<organism evidence="2 3">
    <name type="scientific">Zooshikella harenae</name>
    <dbReference type="NCBI Taxonomy" id="2827238"/>
    <lineage>
        <taxon>Bacteria</taxon>
        <taxon>Pseudomonadati</taxon>
        <taxon>Pseudomonadota</taxon>
        <taxon>Gammaproteobacteria</taxon>
        <taxon>Oceanospirillales</taxon>
        <taxon>Zooshikellaceae</taxon>
        <taxon>Zooshikella</taxon>
    </lineage>
</organism>
<dbReference type="CDD" id="cd03801">
    <property type="entry name" value="GT4_PimA-like"/>
    <property type="match status" value="1"/>
</dbReference>
<dbReference type="EMBL" id="JAGSOY010000009">
    <property type="protein sequence ID" value="MBU2710687.1"/>
    <property type="molecule type" value="Genomic_DNA"/>
</dbReference>
<dbReference type="PANTHER" id="PTHR12526:SF641">
    <property type="entry name" value="LIPOPOLYSACCHARIDE CORE BIOSYNTHESIS PROTEIN RFAG"/>
    <property type="match status" value="1"/>
</dbReference>
<accession>A0ABS5Z9G3</accession>
<comment type="caution">
    <text evidence="2">The sequence shown here is derived from an EMBL/GenBank/DDBJ whole genome shotgun (WGS) entry which is preliminary data.</text>
</comment>
<dbReference type="RefSeq" id="WP_215818852.1">
    <property type="nucleotide sequence ID" value="NZ_JAGSOY010000009.1"/>
</dbReference>
<sequence>MKLAFILFKYFPYGGLQRDFLRIALECQSRGHEVVVYTMDWQGEKPVGFVIHQLKPKALAAHKRDKCFHQEVMNHIAQSSVDCVIGFNKMPGLDIYYAADACYEDKARLQRSKLYRLMQRYKHFSAFERGVFSPEGSTHILLIAPAQQVLFEQYYHTPSERFHVLPPGISQDRCAPENADEIRQQLREEFNIAAGDKLVLMIGSGFRTKGLDRALKAIAALPDKLKQTIYFMVIGQDNAKPFWRLARKLGVEKQLSVLSGRDDIPRFLLGADLLIHPAYHENTGTVLLEAAVAGLPVLTTDVCGYAHYIDKANIGCVVQSPFKQEDLNRLFLAMLTNQDEHQQWHENGLKFAKHADIYSMPQQASTLIEQLASQRGKLL</sequence>
<evidence type="ECO:0000313" key="2">
    <source>
        <dbReference type="EMBL" id="MBU2710687.1"/>
    </source>
</evidence>